<dbReference type="PRINTS" id="PR00095">
    <property type="entry name" value="ANTSNTHASEI"/>
</dbReference>
<dbReference type="Proteomes" id="UP000244920">
    <property type="component" value="Chromosome"/>
</dbReference>
<dbReference type="NCBIfam" id="NF005486">
    <property type="entry name" value="PRK07093.1"/>
    <property type="match status" value="1"/>
</dbReference>
<dbReference type="AlphaFoldDB" id="A0A2U8FIP0"/>
<dbReference type="Pfam" id="PF00425">
    <property type="entry name" value="Chorismate_bind"/>
    <property type="match status" value="1"/>
</dbReference>
<dbReference type="GO" id="GO:0000162">
    <property type="term" value="P:L-tryptophan biosynthetic process"/>
    <property type="evidence" value="ECO:0007669"/>
    <property type="project" value="TreeGrafter"/>
</dbReference>
<dbReference type="GO" id="GO:0046820">
    <property type="term" value="F:4-amino-4-deoxychorismate synthase activity"/>
    <property type="evidence" value="ECO:0007669"/>
    <property type="project" value="TreeGrafter"/>
</dbReference>
<reference evidence="3" key="1">
    <citation type="submission" date="2018-05" db="EMBL/GenBank/DDBJ databases">
        <title>Complete genome sequence of Actinobacillus porcitonsillarum reference strain 9953L55 (CCUG 46996).</title>
        <authorList>
            <person name="Dona V."/>
            <person name="Perreten V."/>
        </authorList>
    </citation>
    <scope>NUCLEOTIDE SEQUENCE [LARGE SCALE GENOMIC DNA]</scope>
    <source>
        <strain evidence="3">9953L55</strain>
    </source>
</reference>
<dbReference type="PANTHER" id="PTHR11236:SF50">
    <property type="entry name" value="AMINODEOXYCHORISMATE SYNTHASE COMPONENT 1"/>
    <property type="match status" value="1"/>
</dbReference>
<keyword evidence="3" id="KW-1185">Reference proteome</keyword>
<feature type="domain" description="Chorismate-utilising enzyme C-terminal" evidence="1">
    <location>
        <begin position="71"/>
        <end position="315"/>
    </location>
</feature>
<dbReference type="PANTHER" id="PTHR11236">
    <property type="entry name" value="AMINOBENZOATE/ANTHRANILATE SYNTHASE"/>
    <property type="match status" value="1"/>
</dbReference>
<dbReference type="InterPro" id="IPR019999">
    <property type="entry name" value="Anth_synth_I-like"/>
</dbReference>
<name>A0A2U8FIP0_9PAST</name>
<dbReference type="InterPro" id="IPR005801">
    <property type="entry name" value="ADC_synthase"/>
</dbReference>
<dbReference type="Gene3D" id="3.60.120.10">
    <property type="entry name" value="Anthranilate synthase"/>
    <property type="match status" value="1"/>
</dbReference>
<evidence type="ECO:0000313" key="3">
    <source>
        <dbReference type="Proteomes" id="UP000244920"/>
    </source>
</evidence>
<dbReference type="RefSeq" id="WP_108923426.1">
    <property type="nucleotide sequence ID" value="NZ_CP029206.1"/>
</dbReference>
<sequence length="323" mass="37219">MQSFIHKANEFGKQHKPFFFLIDFEQQKPLIFALEENTSSPLFFEFGHIKNHHFEQENQVFQLKAFPIALKEYQIAFDLVKNEIQRGNSYLLNLTFPTKIETNYSLKSIFVQSKAKYKLFLPDQFVCFSPETFIRIKENKIFSYPMKGTINAEEENAKERLLNSQKEFQEHNTIVDLIRNDLAIVAQNIQVTKYRYVEKINTHKGAIFQTSSEICGELPEKWQENIGTILAKLLPAGSISGAPKEKTVQIIQQAESTPRGYYTGVFGYFDGDSLESAVAIRYIEQTQFGKLCFRSGGGITSQSLIEEEYNEILEKVYVPLSNL</sequence>
<evidence type="ECO:0000313" key="2">
    <source>
        <dbReference type="EMBL" id="AWI50833.1"/>
    </source>
</evidence>
<accession>A0A2U8FIP0</accession>
<gene>
    <name evidence="2" type="ORF">DDU33_04750</name>
</gene>
<dbReference type="InterPro" id="IPR015890">
    <property type="entry name" value="Chorismate_C"/>
</dbReference>
<dbReference type="SUPFAM" id="SSF56322">
    <property type="entry name" value="ADC synthase"/>
    <property type="match status" value="1"/>
</dbReference>
<proteinExistence type="predicted"/>
<dbReference type="EMBL" id="CP029206">
    <property type="protein sequence ID" value="AWI50833.1"/>
    <property type="molecule type" value="Genomic_DNA"/>
</dbReference>
<protein>
    <submittedName>
        <fullName evidence="2">Aminodeoxychorismate synthase component I</fullName>
    </submittedName>
</protein>
<dbReference type="KEGG" id="apor:DDU33_04750"/>
<organism evidence="2 3">
    <name type="scientific">Actinobacillus porcitonsillarum</name>
    <dbReference type="NCBI Taxonomy" id="189834"/>
    <lineage>
        <taxon>Bacteria</taxon>
        <taxon>Pseudomonadati</taxon>
        <taxon>Pseudomonadota</taxon>
        <taxon>Gammaproteobacteria</taxon>
        <taxon>Pasteurellales</taxon>
        <taxon>Pasteurellaceae</taxon>
        <taxon>Actinobacillus</taxon>
    </lineage>
</organism>
<evidence type="ECO:0000259" key="1">
    <source>
        <dbReference type="Pfam" id="PF00425"/>
    </source>
</evidence>